<reference evidence="1 2" key="1">
    <citation type="submission" date="2016-05" db="EMBL/GenBank/DDBJ databases">
        <authorList>
            <person name="Gu J."/>
        </authorList>
    </citation>
    <scope>NUCLEOTIDE SEQUENCE [LARGE SCALE GENOMIC DNA]</scope>
    <source>
        <strain evidence="1 2">ACCC40021</strain>
    </source>
</reference>
<organism evidence="1 2">
    <name type="scientific">Streptomyces alfalfae</name>
    <dbReference type="NCBI Taxonomy" id="1642299"/>
    <lineage>
        <taxon>Bacteria</taxon>
        <taxon>Bacillati</taxon>
        <taxon>Actinomycetota</taxon>
        <taxon>Actinomycetes</taxon>
        <taxon>Kitasatosporales</taxon>
        <taxon>Streptomycetaceae</taxon>
        <taxon>Streptomyces</taxon>
    </lineage>
</organism>
<evidence type="ECO:0008006" key="3">
    <source>
        <dbReference type="Google" id="ProtNLM"/>
    </source>
</evidence>
<dbReference type="Pfam" id="PF03860">
    <property type="entry name" value="Csp"/>
    <property type="match status" value="1"/>
</dbReference>
<gene>
    <name evidence="1" type="ORF">A7J05_03755</name>
</gene>
<protein>
    <recommendedName>
        <fullName evidence="3">Ferredoxin</fullName>
    </recommendedName>
</protein>
<dbReference type="EMBL" id="CP015588">
    <property type="protein sequence ID" value="APY84980.1"/>
    <property type="molecule type" value="Genomic_DNA"/>
</dbReference>
<proteinExistence type="predicted"/>
<dbReference type="RefSeq" id="WP_076682783.1">
    <property type="nucleotide sequence ID" value="NZ_CP015588.1"/>
</dbReference>
<evidence type="ECO:0000313" key="1">
    <source>
        <dbReference type="EMBL" id="APY84980.1"/>
    </source>
</evidence>
<accession>A0ABM6GM67</accession>
<keyword evidence="2" id="KW-1185">Reference proteome</keyword>
<dbReference type="InterPro" id="IPR005560">
    <property type="entry name" value="Csp_YhjQ"/>
</dbReference>
<evidence type="ECO:0000313" key="2">
    <source>
        <dbReference type="Proteomes" id="UP000187191"/>
    </source>
</evidence>
<name>A0ABM6GM67_9ACTN</name>
<sequence length="114" mass="12281">MLEARFACARVCDECVRVCARRRPADGPSHALRLTAACADVCDATFRVLAGRGAYGEEDEQRVRVQVEWCRAVRRQCAALCATCPASAGCAKACRRCERACDDLTKALTGPATA</sequence>
<dbReference type="PANTHER" id="PTHR37310:SF1">
    <property type="entry name" value="CYTOPLASMIC PROTEIN"/>
    <property type="match status" value="1"/>
</dbReference>
<dbReference type="Gene3D" id="1.20.1270.360">
    <property type="match status" value="1"/>
</dbReference>
<dbReference type="Proteomes" id="UP000187191">
    <property type="component" value="Chromosome"/>
</dbReference>
<dbReference type="PANTHER" id="PTHR37310">
    <property type="entry name" value="CYTOPLASMIC PROTEIN-RELATED"/>
    <property type="match status" value="1"/>
</dbReference>